<dbReference type="InterPro" id="IPR022754">
    <property type="entry name" value="DNA_pol_III_gamma-3"/>
</dbReference>
<dbReference type="InterPro" id="IPR001270">
    <property type="entry name" value="ClpA/B"/>
</dbReference>
<dbReference type="CDD" id="cd00009">
    <property type="entry name" value="AAA"/>
    <property type="match status" value="1"/>
</dbReference>
<dbReference type="KEGG" id="dov:DSCO28_22430"/>
<dbReference type="CDD" id="cd18137">
    <property type="entry name" value="HLD_clamp_pol_III_gamma_tau"/>
    <property type="match status" value="1"/>
</dbReference>
<keyword evidence="5" id="KW-0479">Metal-binding</keyword>
<dbReference type="InterPro" id="IPR050238">
    <property type="entry name" value="DNA_Rep/Repair_Clamp_Loader"/>
</dbReference>
<dbReference type="EMBL" id="AP021876">
    <property type="protein sequence ID" value="BBO81677.1"/>
    <property type="molecule type" value="Genomic_DNA"/>
</dbReference>
<dbReference type="GO" id="GO:0006261">
    <property type="term" value="P:DNA-templated DNA replication"/>
    <property type="evidence" value="ECO:0007669"/>
    <property type="project" value="TreeGrafter"/>
</dbReference>
<keyword evidence="8 11" id="KW-0067">ATP-binding</keyword>
<keyword evidence="2 11" id="KW-0808">Transferase</keyword>
<dbReference type="InterPro" id="IPR012763">
    <property type="entry name" value="DNA_pol_III_sug/sutau_N"/>
</dbReference>
<dbReference type="Gene3D" id="1.20.272.10">
    <property type="match status" value="1"/>
</dbReference>
<organism evidence="14 15">
    <name type="scientific">Desulfosarcina ovata subsp. sediminis</name>
    <dbReference type="NCBI Taxonomy" id="885957"/>
    <lineage>
        <taxon>Bacteria</taxon>
        <taxon>Pseudomonadati</taxon>
        <taxon>Thermodesulfobacteriota</taxon>
        <taxon>Desulfobacteria</taxon>
        <taxon>Desulfobacterales</taxon>
        <taxon>Desulfosarcinaceae</taxon>
        <taxon>Desulfosarcina</taxon>
    </lineage>
</organism>
<comment type="catalytic activity">
    <reaction evidence="10 11">
        <text>DNA(n) + a 2'-deoxyribonucleoside 5'-triphosphate = DNA(n+1) + diphosphate</text>
        <dbReference type="Rhea" id="RHEA:22508"/>
        <dbReference type="Rhea" id="RHEA-COMP:17339"/>
        <dbReference type="Rhea" id="RHEA-COMP:17340"/>
        <dbReference type="ChEBI" id="CHEBI:33019"/>
        <dbReference type="ChEBI" id="CHEBI:61560"/>
        <dbReference type="ChEBI" id="CHEBI:173112"/>
        <dbReference type="EC" id="2.7.7.7"/>
    </reaction>
</comment>
<keyword evidence="9 11" id="KW-0239">DNA-directed DNA polymerase</keyword>
<feature type="region of interest" description="Disordered" evidence="12">
    <location>
        <begin position="402"/>
        <end position="446"/>
    </location>
</feature>
<dbReference type="InterPro" id="IPR008921">
    <property type="entry name" value="DNA_pol3_clamp-load_cplx_C"/>
</dbReference>
<dbReference type="PRINTS" id="PR00300">
    <property type="entry name" value="CLPPROTEASEA"/>
</dbReference>
<feature type="compositionally biased region" description="Low complexity" evidence="12">
    <location>
        <begin position="402"/>
        <end position="415"/>
    </location>
</feature>
<dbReference type="SUPFAM" id="SSF52540">
    <property type="entry name" value="P-loop containing nucleoside triphosphate hydrolases"/>
    <property type="match status" value="1"/>
</dbReference>
<comment type="similarity">
    <text evidence="1 11">Belongs to the DnaX/STICHEL family.</text>
</comment>
<proteinExistence type="inferred from homology"/>
<dbReference type="RefSeq" id="WP_155310170.1">
    <property type="nucleotide sequence ID" value="NZ_AP021876.1"/>
</dbReference>
<dbReference type="PANTHER" id="PTHR11669">
    <property type="entry name" value="REPLICATION FACTOR C / DNA POLYMERASE III GAMMA-TAU SUBUNIT"/>
    <property type="match status" value="1"/>
</dbReference>
<dbReference type="Gene3D" id="3.40.50.300">
    <property type="entry name" value="P-loop containing nucleotide triphosphate hydrolases"/>
    <property type="match status" value="1"/>
</dbReference>
<dbReference type="EC" id="2.7.7.7" evidence="11"/>
<evidence type="ECO:0000256" key="12">
    <source>
        <dbReference type="SAM" id="MobiDB-lite"/>
    </source>
</evidence>
<evidence type="ECO:0000313" key="15">
    <source>
        <dbReference type="Proteomes" id="UP000425960"/>
    </source>
</evidence>
<dbReference type="PANTHER" id="PTHR11669:SF0">
    <property type="entry name" value="PROTEIN STICHEL-LIKE 2"/>
    <property type="match status" value="1"/>
</dbReference>
<name>A0A5K7ZN49_9BACT</name>
<evidence type="ECO:0000313" key="14">
    <source>
        <dbReference type="EMBL" id="BBO81677.1"/>
    </source>
</evidence>
<evidence type="ECO:0000256" key="7">
    <source>
        <dbReference type="ARBA" id="ARBA00022833"/>
    </source>
</evidence>
<evidence type="ECO:0000256" key="2">
    <source>
        <dbReference type="ARBA" id="ARBA00022679"/>
    </source>
</evidence>
<dbReference type="SMART" id="SM00382">
    <property type="entry name" value="AAA"/>
    <property type="match status" value="1"/>
</dbReference>
<dbReference type="NCBIfam" id="TIGR02397">
    <property type="entry name" value="dnaX_nterm"/>
    <property type="match status" value="1"/>
</dbReference>
<dbReference type="Pfam" id="PF22608">
    <property type="entry name" value="DNAX_ATPase_lid"/>
    <property type="match status" value="1"/>
</dbReference>
<accession>A0A5K7ZN49</accession>
<gene>
    <name evidence="11 14" type="primary">dnaX</name>
    <name evidence="14" type="ORF">DSCO28_22430</name>
</gene>
<evidence type="ECO:0000256" key="9">
    <source>
        <dbReference type="ARBA" id="ARBA00022932"/>
    </source>
</evidence>
<dbReference type="InterPro" id="IPR027417">
    <property type="entry name" value="P-loop_NTPase"/>
</dbReference>
<keyword evidence="3 11" id="KW-0548">Nucleotidyltransferase</keyword>
<keyword evidence="6 11" id="KW-0547">Nucleotide-binding</keyword>
<dbReference type="Proteomes" id="UP000425960">
    <property type="component" value="Chromosome"/>
</dbReference>
<evidence type="ECO:0000256" key="6">
    <source>
        <dbReference type="ARBA" id="ARBA00022741"/>
    </source>
</evidence>
<evidence type="ECO:0000256" key="11">
    <source>
        <dbReference type="RuleBase" id="RU364063"/>
    </source>
</evidence>
<dbReference type="SUPFAM" id="SSF48019">
    <property type="entry name" value="post-AAA+ oligomerization domain-like"/>
    <property type="match status" value="1"/>
</dbReference>
<dbReference type="Pfam" id="PF13177">
    <property type="entry name" value="DNA_pol3_delta2"/>
    <property type="match status" value="1"/>
</dbReference>
<evidence type="ECO:0000256" key="5">
    <source>
        <dbReference type="ARBA" id="ARBA00022723"/>
    </source>
</evidence>
<keyword evidence="7" id="KW-0862">Zinc</keyword>
<comment type="function">
    <text evidence="11">DNA polymerase III is a complex, multichain enzyme responsible for most of the replicative synthesis in bacteria. This DNA polymerase also exhibits 3' to 5' exonuclease activity.</text>
</comment>
<dbReference type="GO" id="GO:0009360">
    <property type="term" value="C:DNA polymerase III complex"/>
    <property type="evidence" value="ECO:0007669"/>
    <property type="project" value="InterPro"/>
</dbReference>
<sequence length="564" mass="61216">MGYLVLARKYRPQTFDAVVGQQHVTQTLKNAIKAGRVAHAILFSGPRGTGKTTIARILAKAMNCASGPTDTPCNQCRSCTDITAGRGVDVFEIDGASNNSVEQVRELRDNSRYMPAHSRFKIYIIDEVHMLSIAAFNALLKTLEEPPAHVMFFFATTEAHKIPITILSRCQRHDLKRIELNAVVAHMEALCQQEEVVISSGNLWSIARESGGSMRDALSLLDQILACSDGELDDAYVTNLLGGMDRSVFFDFSAAVFAGDLSRILAVIDTVYKNGQDLKRFYADLLMHFRHLMLVKMKVRSEILVDLSPGEIESMAAQVKDVSAALIDQVFTLLFNAEASMRHAFQPRLAMEMVFFKIHQIVPALPIDQLIQRMDSLLSDPQLQAVPEAGIVEAQSAYGSAAVAPPSSASPAPAVENPGSVLPATPVGQEAAADESRPVATDGGDDPWAQVMAAIRDAKPSIAGALSRATRVDVSDKAFTVVLPDNGFTLNLINKNLEMINAVCREQAAGREIKIEAAGDSAGGKEKAAAKQKNNDIRQQLLNHPLVADAVDIFSGKIEEIKIR</sequence>
<dbReference type="GO" id="GO:0003887">
    <property type="term" value="F:DNA-directed DNA polymerase activity"/>
    <property type="evidence" value="ECO:0007669"/>
    <property type="project" value="UniProtKB-KW"/>
</dbReference>
<dbReference type="GO" id="GO:0003677">
    <property type="term" value="F:DNA binding"/>
    <property type="evidence" value="ECO:0007669"/>
    <property type="project" value="InterPro"/>
</dbReference>
<evidence type="ECO:0000259" key="13">
    <source>
        <dbReference type="SMART" id="SM00382"/>
    </source>
</evidence>
<dbReference type="AlphaFoldDB" id="A0A5K7ZN49"/>
<dbReference type="InterPro" id="IPR003593">
    <property type="entry name" value="AAA+_ATPase"/>
</dbReference>
<evidence type="ECO:0000256" key="1">
    <source>
        <dbReference type="ARBA" id="ARBA00006360"/>
    </source>
</evidence>
<dbReference type="Gene3D" id="1.10.8.60">
    <property type="match status" value="1"/>
</dbReference>
<protein>
    <recommendedName>
        <fullName evidence="11">DNA polymerase III subunit gamma/tau</fullName>
        <ecNumber evidence="11">2.7.7.7</ecNumber>
    </recommendedName>
</protein>
<dbReference type="InterPro" id="IPR045085">
    <property type="entry name" value="HLD_clamp_pol_III_gamma_tau"/>
</dbReference>
<dbReference type="NCBIfam" id="NF004046">
    <property type="entry name" value="PRK05563.1"/>
    <property type="match status" value="1"/>
</dbReference>
<evidence type="ECO:0000256" key="4">
    <source>
        <dbReference type="ARBA" id="ARBA00022705"/>
    </source>
</evidence>
<dbReference type="Pfam" id="PF12169">
    <property type="entry name" value="DNA_pol3_gamma3"/>
    <property type="match status" value="1"/>
</dbReference>
<keyword evidence="4 11" id="KW-0235">DNA replication</keyword>
<comment type="subunit">
    <text evidence="11">DNA polymerase III contains a core (composed of alpha, epsilon and theta chains) that associates with a tau subunit. This core dimerizes to form the POLIII' complex. PolIII' associates with the gamma complex (composed of gamma, delta, delta', psi and chi chains) and with the beta chain to form the complete DNA polymerase III complex.</text>
</comment>
<dbReference type="FunFam" id="3.40.50.300:FF:000014">
    <property type="entry name" value="DNA polymerase III subunit gamma/tau"/>
    <property type="match status" value="1"/>
</dbReference>
<evidence type="ECO:0000256" key="8">
    <source>
        <dbReference type="ARBA" id="ARBA00022840"/>
    </source>
</evidence>
<evidence type="ECO:0000256" key="3">
    <source>
        <dbReference type="ARBA" id="ARBA00022695"/>
    </source>
</evidence>
<feature type="domain" description="AAA+ ATPase" evidence="13">
    <location>
        <begin position="37"/>
        <end position="179"/>
    </location>
</feature>
<dbReference type="GO" id="GO:0005524">
    <property type="term" value="F:ATP binding"/>
    <property type="evidence" value="ECO:0007669"/>
    <property type="project" value="UniProtKB-KW"/>
</dbReference>
<reference evidence="14 15" key="1">
    <citation type="submission" date="2019-11" db="EMBL/GenBank/DDBJ databases">
        <title>Comparative genomics of hydrocarbon-degrading Desulfosarcina strains.</title>
        <authorList>
            <person name="Watanabe M."/>
            <person name="Kojima H."/>
            <person name="Fukui M."/>
        </authorList>
    </citation>
    <scope>NUCLEOTIDE SEQUENCE [LARGE SCALE GENOMIC DNA]</scope>
    <source>
        <strain evidence="14 15">28bB2T</strain>
    </source>
</reference>
<evidence type="ECO:0000256" key="10">
    <source>
        <dbReference type="ARBA" id="ARBA00049244"/>
    </source>
</evidence>
<dbReference type="GO" id="GO:0046872">
    <property type="term" value="F:metal ion binding"/>
    <property type="evidence" value="ECO:0007669"/>
    <property type="project" value="UniProtKB-KW"/>
</dbReference>